<gene>
    <name evidence="3" type="ORF">EGW08_018725</name>
</gene>
<comment type="caution">
    <text evidence="3">The sequence shown here is derived from an EMBL/GenBank/DDBJ whole genome shotgun (WGS) entry which is preliminary data.</text>
</comment>
<feature type="non-terminal residue" evidence="3">
    <location>
        <position position="132"/>
    </location>
</feature>
<dbReference type="PROSITE" id="PS50234">
    <property type="entry name" value="VWFA"/>
    <property type="match status" value="1"/>
</dbReference>
<evidence type="ECO:0000256" key="1">
    <source>
        <dbReference type="SAM" id="SignalP"/>
    </source>
</evidence>
<dbReference type="EMBL" id="RQTK01000928">
    <property type="protein sequence ID" value="RUS73510.1"/>
    <property type="molecule type" value="Genomic_DNA"/>
</dbReference>
<organism evidence="3 4">
    <name type="scientific">Elysia chlorotica</name>
    <name type="common">Eastern emerald elysia</name>
    <name type="synonym">Sea slug</name>
    <dbReference type="NCBI Taxonomy" id="188477"/>
    <lineage>
        <taxon>Eukaryota</taxon>
        <taxon>Metazoa</taxon>
        <taxon>Spiralia</taxon>
        <taxon>Lophotrochozoa</taxon>
        <taxon>Mollusca</taxon>
        <taxon>Gastropoda</taxon>
        <taxon>Heterobranchia</taxon>
        <taxon>Euthyneura</taxon>
        <taxon>Panpulmonata</taxon>
        <taxon>Sacoglossa</taxon>
        <taxon>Placobranchoidea</taxon>
        <taxon>Plakobranchidae</taxon>
        <taxon>Elysia</taxon>
    </lineage>
</organism>
<feature type="domain" description="VWFA" evidence="2">
    <location>
        <begin position="30"/>
        <end position="132"/>
    </location>
</feature>
<dbReference type="Proteomes" id="UP000271974">
    <property type="component" value="Unassembled WGS sequence"/>
</dbReference>
<dbReference type="Gene3D" id="3.40.50.410">
    <property type="entry name" value="von Willebrand factor, type A domain"/>
    <property type="match status" value="1"/>
</dbReference>
<evidence type="ECO:0000313" key="3">
    <source>
        <dbReference type="EMBL" id="RUS73510.1"/>
    </source>
</evidence>
<dbReference type="OrthoDB" id="10472797at2759"/>
<evidence type="ECO:0000259" key="2">
    <source>
        <dbReference type="PROSITE" id="PS50234"/>
    </source>
</evidence>
<reference evidence="3 4" key="1">
    <citation type="submission" date="2019-01" db="EMBL/GenBank/DDBJ databases">
        <title>A draft genome assembly of the solar-powered sea slug Elysia chlorotica.</title>
        <authorList>
            <person name="Cai H."/>
            <person name="Li Q."/>
            <person name="Fang X."/>
            <person name="Li J."/>
            <person name="Curtis N.E."/>
            <person name="Altenburger A."/>
            <person name="Shibata T."/>
            <person name="Feng M."/>
            <person name="Maeda T."/>
            <person name="Schwartz J.A."/>
            <person name="Shigenobu S."/>
            <person name="Lundholm N."/>
            <person name="Nishiyama T."/>
            <person name="Yang H."/>
            <person name="Hasebe M."/>
            <person name="Li S."/>
            <person name="Pierce S.K."/>
            <person name="Wang J."/>
        </authorList>
    </citation>
    <scope>NUCLEOTIDE SEQUENCE [LARGE SCALE GENOMIC DNA]</scope>
    <source>
        <strain evidence="3">EC2010</strain>
        <tissue evidence="3">Whole organism of an adult</tissue>
    </source>
</reference>
<protein>
    <recommendedName>
        <fullName evidence="2">VWFA domain-containing protein</fullName>
    </recommendedName>
</protein>
<evidence type="ECO:0000313" key="4">
    <source>
        <dbReference type="Proteomes" id="UP000271974"/>
    </source>
</evidence>
<sequence>MGWWKCVALLLAVAFTLDGAQSQTCNSQVDLILVLDASIGLTNSEFERLKSLVIDYVRVKSQTSTTSTLNAGYVVVSENVDAQLDPTTRFSDFESSLSRVAFTGGRSVVTSSAIETAFSKLLNTNSPNGTPK</sequence>
<dbReference type="SUPFAM" id="SSF53300">
    <property type="entry name" value="vWA-like"/>
    <property type="match status" value="1"/>
</dbReference>
<keyword evidence="4" id="KW-1185">Reference proteome</keyword>
<feature type="signal peptide" evidence="1">
    <location>
        <begin position="1"/>
        <end position="22"/>
    </location>
</feature>
<name>A0A433SW46_ELYCH</name>
<accession>A0A433SW46</accession>
<dbReference type="InterPro" id="IPR002035">
    <property type="entry name" value="VWF_A"/>
</dbReference>
<dbReference type="InterPro" id="IPR036465">
    <property type="entry name" value="vWFA_dom_sf"/>
</dbReference>
<feature type="chain" id="PRO_5019086599" description="VWFA domain-containing protein" evidence="1">
    <location>
        <begin position="23"/>
        <end position="132"/>
    </location>
</feature>
<dbReference type="AlphaFoldDB" id="A0A433SW46"/>
<proteinExistence type="predicted"/>
<keyword evidence="1" id="KW-0732">Signal</keyword>